<dbReference type="HOGENOM" id="CLU_3348566_0_0_6"/>
<evidence type="ECO:0000313" key="2">
    <source>
        <dbReference type="Proteomes" id="UP000000753"/>
    </source>
</evidence>
<accession>B8CK25</accession>
<keyword evidence="2" id="KW-1185">Reference proteome</keyword>
<sequence>MSLFIGEHKSYTRFFPVGGVSIVLHFLQEIRVLPAFP</sequence>
<dbReference type="Proteomes" id="UP000000753">
    <property type="component" value="Chromosome"/>
</dbReference>
<organism evidence="1 2">
    <name type="scientific">Shewanella piezotolerans (strain WP3 / JCM 13877)</name>
    <dbReference type="NCBI Taxonomy" id="225849"/>
    <lineage>
        <taxon>Bacteria</taxon>
        <taxon>Pseudomonadati</taxon>
        <taxon>Pseudomonadota</taxon>
        <taxon>Gammaproteobacteria</taxon>
        <taxon>Alteromonadales</taxon>
        <taxon>Shewanellaceae</taxon>
        <taxon>Shewanella</taxon>
    </lineage>
</organism>
<dbReference type="KEGG" id="swp:swp_0922"/>
<gene>
    <name evidence="1" type="ordered locus">swp_0922</name>
</gene>
<evidence type="ECO:0000313" key="1">
    <source>
        <dbReference type="EMBL" id="ACJ27728.1"/>
    </source>
</evidence>
<dbReference type="EMBL" id="CP000472">
    <property type="protein sequence ID" value="ACJ27728.1"/>
    <property type="molecule type" value="Genomic_DNA"/>
</dbReference>
<reference evidence="1 2" key="1">
    <citation type="journal article" date="2008" name="PLoS ONE">
        <title>Environmental adaptation: genomic analysis of the piezotolerant and psychrotolerant deep-sea iron reducing bacterium Shewanella piezotolerans WP3.</title>
        <authorList>
            <person name="Wang F."/>
            <person name="Wang J."/>
            <person name="Jian H."/>
            <person name="Zhang B."/>
            <person name="Li S."/>
            <person name="Wang F."/>
            <person name="Zeng X."/>
            <person name="Gao L."/>
            <person name="Bartlett D.H."/>
            <person name="Yu J."/>
            <person name="Hu S."/>
            <person name="Xiao X."/>
        </authorList>
    </citation>
    <scope>NUCLEOTIDE SEQUENCE [LARGE SCALE GENOMIC DNA]</scope>
    <source>
        <strain evidence="2">WP3 / JCM 13877</strain>
    </source>
</reference>
<dbReference type="AlphaFoldDB" id="B8CK25"/>
<protein>
    <submittedName>
        <fullName evidence="1">Uncharacterized protein</fullName>
    </submittedName>
</protein>
<name>B8CK25_SHEPW</name>
<proteinExistence type="predicted"/>